<evidence type="ECO:0008006" key="4">
    <source>
        <dbReference type="Google" id="ProtNLM"/>
    </source>
</evidence>
<evidence type="ECO:0000259" key="1">
    <source>
        <dbReference type="Pfam" id="PF07626"/>
    </source>
</evidence>
<protein>
    <recommendedName>
        <fullName evidence="4">DUF1587 domain-containing protein</fullName>
    </recommendedName>
</protein>
<dbReference type="Pfam" id="PF07637">
    <property type="entry name" value="PSD5"/>
    <property type="match status" value="1"/>
</dbReference>
<proteinExistence type="predicted"/>
<gene>
    <name evidence="3" type="ORF">METZ01_LOCUS79150</name>
</gene>
<feature type="domain" description="DUF1587" evidence="1">
    <location>
        <begin position="166"/>
        <end position="231"/>
    </location>
</feature>
<dbReference type="Pfam" id="PF07626">
    <property type="entry name" value="PSD3"/>
    <property type="match status" value="1"/>
</dbReference>
<feature type="domain" description="DUF1595" evidence="2">
    <location>
        <begin position="440"/>
        <end position="493"/>
    </location>
</feature>
<sequence>MDYCWRQWLPGPCTAVVVSLQWWRARAGSESDPCGRLIVKYAGPLAVASMGLACGVAVLQAAGQPVPSAMSAETSRELLTRYCLTCHNDVLAERGTVPATFEHLDLTNVRADAEVWERVVRKLRLGMMPPVGRPRPEQATYDRFVAWLEAELDQGASSDPGRPAVRRLTEAEYINAVDSLLAVEADQRWLLFPADDVDEQGFATSGDVLSISPALFERYLAAANRISRLAVGDPTVGPGFAAASYETPRLLYQDDRMSEGLPFGSRGGMAVRHYFPVDGEYEITIRLRRMIYDYIVGMREPQQLDVRLDDVLLERFTVGDAERHGYPSAYTFFGTIRGDPDWEEYVSKGADAHLNLRFQAAAGLHTVGIVFADARTEATGVLERRLSGFSLSGRGFYHDNAAVARVDIVGPHSVTGPGDTPSRRQLFSCRPEVLSDEEPCARQILSGLARRAYRRPATNDDVETLMRFYERGKADRGLEGGIQKAVERLLGSP</sequence>
<feature type="non-terminal residue" evidence="3">
    <location>
        <position position="493"/>
    </location>
</feature>
<dbReference type="EMBL" id="UINC01006233">
    <property type="protein sequence ID" value="SVA26296.1"/>
    <property type="molecule type" value="Genomic_DNA"/>
</dbReference>
<evidence type="ECO:0000259" key="2">
    <source>
        <dbReference type="Pfam" id="PF07637"/>
    </source>
</evidence>
<dbReference type="AlphaFoldDB" id="A0A381UDL0"/>
<evidence type="ECO:0000313" key="3">
    <source>
        <dbReference type="EMBL" id="SVA26296.1"/>
    </source>
</evidence>
<reference evidence="3" key="1">
    <citation type="submission" date="2018-05" db="EMBL/GenBank/DDBJ databases">
        <authorList>
            <person name="Lanie J.A."/>
            <person name="Ng W.-L."/>
            <person name="Kazmierczak K.M."/>
            <person name="Andrzejewski T.M."/>
            <person name="Davidsen T.M."/>
            <person name="Wayne K.J."/>
            <person name="Tettelin H."/>
            <person name="Glass J.I."/>
            <person name="Rusch D."/>
            <person name="Podicherti R."/>
            <person name="Tsui H.-C.T."/>
            <person name="Winkler M.E."/>
        </authorList>
    </citation>
    <scope>NUCLEOTIDE SEQUENCE</scope>
</reference>
<dbReference type="InterPro" id="IPR013036">
    <property type="entry name" value="DUF1587"/>
</dbReference>
<organism evidence="3">
    <name type="scientific">marine metagenome</name>
    <dbReference type="NCBI Taxonomy" id="408172"/>
    <lineage>
        <taxon>unclassified sequences</taxon>
        <taxon>metagenomes</taxon>
        <taxon>ecological metagenomes</taxon>
    </lineage>
</organism>
<accession>A0A381UDL0</accession>
<name>A0A381UDL0_9ZZZZ</name>
<dbReference type="InterPro" id="IPR013043">
    <property type="entry name" value="DUF1595"/>
</dbReference>